<reference evidence="2" key="1">
    <citation type="journal article" date="2022" name="Mol. Ecol. Resour.">
        <title>The genomes of chicory, endive, great burdock and yacon provide insights into Asteraceae palaeo-polyploidization history and plant inulin production.</title>
        <authorList>
            <person name="Fan W."/>
            <person name="Wang S."/>
            <person name="Wang H."/>
            <person name="Wang A."/>
            <person name="Jiang F."/>
            <person name="Liu H."/>
            <person name="Zhao H."/>
            <person name="Xu D."/>
            <person name="Zhang Y."/>
        </authorList>
    </citation>
    <scope>NUCLEOTIDE SEQUENCE [LARGE SCALE GENOMIC DNA]</scope>
    <source>
        <strain evidence="2">cv. Yunnan</strain>
    </source>
</reference>
<sequence length="97" mass="11309">MFSMNTPAANARRNILHKTVIYKNPIRPVRAKLFVLVNILHFIFKSQLRTNRLGAYPDLRLGKQASVYEPPTQSSHILCVLNTQERFITDLFQNHKF</sequence>
<evidence type="ECO:0000313" key="2">
    <source>
        <dbReference type="Proteomes" id="UP001056120"/>
    </source>
</evidence>
<dbReference type="Proteomes" id="UP001056120">
    <property type="component" value="Linkage Group LG06"/>
</dbReference>
<keyword evidence="2" id="KW-1185">Reference proteome</keyword>
<comment type="caution">
    <text evidence="1">The sequence shown here is derived from an EMBL/GenBank/DDBJ whole genome shotgun (WGS) entry which is preliminary data.</text>
</comment>
<accession>A0ACB9IYA0</accession>
<evidence type="ECO:0000313" key="1">
    <source>
        <dbReference type="EMBL" id="KAI3812899.1"/>
    </source>
</evidence>
<reference evidence="1 2" key="2">
    <citation type="journal article" date="2022" name="Mol. Ecol. Resour.">
        <title>The genomes of chicory, endive, great burdock and yacon provide insights into Asteraceae paleo-polyploidization history and plant inulin production.</title>
        <authorList>
            <person name="Fan W."/>
            <person name="Wang S."/>
            <person name="Wang H."/>
            <person name="Wang A."/>
            <person name="Jiang F."/>
            <person name="Liu H."/>
            <person name="Zhao H."/>
            <person name="Xu D."/>
            <person name="Zhang Y."/>
        </authorList>
    </citation>
    <scope>NUCLEOTIDE SEQUENCE [LARGE SCALE GENOMIC DNA]</scope>
    <source>
        <strain evidence="2">cv. Yunnan</strain>
        <tissue evidence="1">Leaves</tissue>
    </source>
</reference>
<dbReference type="EMBL" id="CM042023">
    <property type="protein sequence ID" value="KAI3812899.1"/>
    <property type="molecule type" value="Genomic_DNA"/>
</dbReference>
<proteinExistence type="predicted"/>
<gene>
    <name evidence="1" type="ORF">L1987_17612</name>
</gene>
<protein>
    <submittedName>
        <fullName evidence="1">Uncharacterized protein</fullName>
    </submittedName>
</protein>
<name>A0ACB9IYA0_9ASTR</name>
<organism evidence="1 2">
    <name type="scientific">Smallanthus sonchifolius</name>
    <dbReference type="NCBI Taxonomy" id="185202"/>
    <lineage>
        <taxon>Eukaryota</taxon>
        <taxon>Viridiplantae</taxon>
        <taxon>Streptophyta</taxon>
        <taxon>Embryophyta</taxon>
        <taxon>Tracheophyta</taxon>
        <taxon>Spermatophyta</taxon>
        <taxon>Magnoliopsida</taxon>
        <taxon>eudicotyledons</taxon>
        <taxon>Gunneridae</taxon>
        <taxon>Pentapetalae</taxon>
        <taxon>asterids</taxon>
        <taxon>campanulids</taxon>
        <taxon>Asterales</taxon>
        <taxon>Asteraceae</taxon>
        <taxon>Asteroideae</taxon>
        <taxon>Heliantheae alliance</taxon>
        <taxon>Millerieae</taxon>
        <taxon>Smallanthus</taxon>
    </lineage>
</organism>